<geneLocation type="plasmid" evidence="1 2">
    <name>pSmeSM11b</name>
</geneLocation>
<reference evidence="2" key="2">
    <citation type="journal article" date="2011" name="J. Biotechnol.">
        <title>The complete genome sequence of the dominant Sinorhizobium meliloti field isolate SM11 extends the S. meliloti pan-genome.</title>
        <authorList>
            <person name="Schneiker-Bekel S."/>
            <person name="Wibberg D."/>
            <person name="Bekel T."/>
            <person name="Blom J."/>
            <person name="Linke B."/>
            <person name="Neuweger H."/>
            <person name="Stiens M."/>
            <person name="Vorholter F.J."/>
            <person name="Weidner S."/>
            <person name="Goesmann A."/>
            <person name="Puhler A."/>
            <person name="Schluter A."/>
        </authorList>
    </citation>
    <scope>NUCLEOTIDE SEQUENCE [LARGE SCALE GENOMIC DNA]</scope>
    <source>
        <strain evidence="2">SM11</strain>
        <plasmid evidence="2">pSmeSM11b</plasmid>
    </source>
</reference>
<dbReference type="EMBL" id="EF066650">
    <property type="protein sequence ID" value="ABN47092.1"/>
    <property type="molecule type" value="Genomic_DNA"/>
</dbReference>
<dbReference type="AlphaFoldDB" id="A4KVJ1"/>
<proteinExistence type="predicted"/>
<accession>A4KVJ1</accession>
<evidence type="ECO:0000313" key="2">
    <source>
        <dbReference type="Proteomes" id="UP000009045"/>
    </source>
</evidence>
<organism evidence="1 2">
    <name type="scientific">Sinorhizobium meliloti (strain SM11)</name>
    <dbReference type="NCBI Taxonomy" id="707241"/>
    <lineage>
        <taxon>Bacteria</taxon>
        <taxon>Pseudomonadati</taxon>
        <taxon>Pseudomonadota</taxon>
        <taxon>Alphaproteobacteria</taxon>
        <taxon>Hyphomicrobiales</taxon>
        <taxon>Rhizobiaceae</taxon>
        <taxon>Sinorhizobium/Ensifer group</taxon>
        <taxon>Sinorhizobium</taxon>
    </lineage>
</organism>
<protein>
    <submittedName>
        <fullName evidence="1">Uncharacterized protein</fullName>
    </submittedName>
</protein>
<dbReference type="Proteomes" id="UP000009045">
    <property type="component" value="Plasmid pSmeSM11b"/>
</dbReference>
<keyword evidence="1" id="KW-0614">Plasmid</keyword>
<reference evidence="1 2" key="1">
    <citation type="journal article" date="2007" name="FEMS Microbiol. Lett.">
        <title>Sequence analysis of the 181-kb accessory plasmid pSmeSM11b, isolated from a dominant Sinorhizobium meliloti strain identified during a long-term field release experiment.</title>
        <authorList>
            <person name="Stiens M."/>
            <person name="Schneiker S."/>
            <person name="Puhler A."/>
            <person name="Schluter A."/>
        </authorList>
    </citation>
    <scope>NUCLEOTIDE SEQUENCE [LARGE SCALE GENOMIC DNA]</scope>
    <source>
        <strain evidence="1 2">SM11</strain>
        <plasmid evidence="2">pSmeSM11b</plasmid>
    </source>
</reference>
<sequence length="32" mass="3787">MVLRPEEKLSNRIDEFVWIFDHHRMAGAGNFA</sequence>
<gene>
    <name evidence="1" type="primary">orf86</name>
</gene>
<name>A4KVJ1_SINMM</name>
<evidence type="ECO:0000313" key="1">
    <source>
        <dbReference type="EMBL" id="ABN47092.1"/>
    </source>
</evidence>